<feature type="compositionally biased region" description="Acidic residues" evidence="2">
    <location>
        <begin position="423"/>
        <end position="433"/>
    </location>
</feature>
<dbReference type="AlphaFoldDB" id="A0A9P7D877"/>
<dbReference type="EMBL" id="JABBWD010000001">
    <property type="protein sequence ID" value="KAG1783825.1"/>
    <property type="molecule type" value="Genomic_DNA"/>
</dbReference>
<evidence type="ECO:0000256" key="1">
    <source>
        <dbReference type="SAM" id="Coils"/>
    </source>
</evidence>
<evidence type="ECO:0000313" key="5">
    <source>
        <dbReference type="Proteomes" id="UP000714275"/>
    </source>
</evidence>
<feature type="coiled-coil region" evidence="1">
    <location>
        <begin position="18"/>
        <end position="132"/>
    </location>
</feature>
<keyword evidence="5" id="KW-1185">Reference proteome</keyword>
<dbReference type="InterPro" id="IPR046520">
    <property type="entry name" value="DUF6697"/>
</dbReference>
<proteinExistence type="predicted"/>
<name>A0A9P7D877_9AGAM</name>
<organism evidence="4 5">
    <name type="scientific">Suillus placidus</name>
    <dbReference type="NCBI Taxonomy" id="48579"/>
    <lineage>
        <taxon>Eukaryota</taxon>
        <taxon>Fungi</taxon>
        <taxon>Dikarya</taxon>
        <taxon>Basidiomycota</taxon>
        <taxon>Agaricomycotina</taxon>
        <taxon>Agaricomycetes</taxon>
        <taxon>Agaricomycetidae</taxon>
        <taxon>Boletales</taxon>
        <taxon>Suillineae</taxon>
        <taxon>Suillaceae</taxon>
        <taxon>Suillus</taxon>
    </lineage>
</organism>
<evidence type="ECO:0000256" key="2">
    <source>
        <dbReference type="SAM" id="MobiDB-lite"/>
    </source>
</evidence>
<feature type="region of interest" description="Disordered" evidence="2">
    <location>
        <begin position="385"/>
        <end position="433"/>
    </location>
</feature>
<feature type="domain" description="DUF6697" evidence="3">
    <location>
        <begin position="220"/>
        <end position="382"/>
    </location>
</feature>
<evidence type="ECO:0000259" key="3">
    <source>
        <dbReference type="Pfam" id="PF20411"/>
    </source>
</evidence>
<feature type="compositionally biased region" description="Polar residues" evidence="2">
    <location>
        <begin position="387"/>
        <end position="396"/>
    </location>
</feature>
<accession>A0A9P7D877</accession>
<dbReference type="OrthoDB" id="2757553at2759"/>
<gene>
    <name evidence="4" type="ORF">EV702DRAFT_17518</name>
</gene>
<dbReference type="Pfam" id="PF20411">
    <property type="entry name" value="DUF6697"/>
    <property type="match status" value="1"/>
</dbReference>
<evidence type="ECO:0000313" key="4">
    <source>
        <dbReference type="EMBL" id="KAG1783825.1"/>
    </source>
</evidence>
<keyword evidence="1" id="KW-0175">Coiled coil</keyword>
<reference evidence="4" key="1">
    <citation type="journal article" date="2020" name="New Phytol.">
        <title>Comparative genomics reveals dynamic genome evolution in host specialist ectomycorrhizal fungi.</title>
        <authorList>
            <person name="Lofgren L.A."/>
            <person name="Nguyen N.H."/>
            <person name="Vilgalys R."/>
            <person name="Ruytinx J."/>
            <person name="Liao H.L."/>
            <person name="Branco S."/>
            <person name="Kuo A."/>
            <person name="LaButti K."/>
            <person name="Lipzen A."/>
            <person name="Andreopoulos W."/>
            <person name="Pangilinan J."/>
            <person name="Riley R."/>
            <person name="Hundley H."/>
            <person name="Na H."/>
            <person name="Barry K."/>
            <person name="Grigoriev I.V."/>
            <person name="Stajich J.E."/>
            <person name="Kennedy P.G."/>
        </authorList>
    </citation>
    <scope>NUCLEOTIDE SEQUENCE</scope>
    <source>
        <strain evidence="4">DOB743</strain>
    </source>
</reference>
<protein>
    <recommendedName>
        <fullName evidence="3">DUF6697 domain-containing protein</fullName>
    </recommendedName>
</protein>
<dbReference type="Proteomes" id="UP000714275">
    <property type="component" value="Unassembled WGS sequence"/>
</dbReference>
<comment type="caution">
    <text evidence="4">The sequence shown here is derived from an EMBL/GenBank/DDBJ whole genome shotgun (WGS) entry which is preliminary data.</text>
</comment>
<sequence>MAHKLTKEEYLVETLGQLVDAKNEATALRDRLTNLEEALAERSRLNALKKNENDELRARNTRLELDMMQLQNANAALQLATKDRDALQGLLEVSKMDVTTQQQRANTLEQRLRQLDEEKKALTHELQAAAQIVRVDVGMNTNPLPTPRSTPDGPKLPVVRGPLTAGPSRDRIYLKKERDSTSADIIAVHPPSRLPPLRKQAVENAPQLIPDLPDGGTICFTRPFITTHIGGGSQALISNIAFRKRLALRFDIKSYLCPNLWENPWCPTSPGMAGYMFVGLGEEIHKFVQPEVHELFVGVARANYRLMGRYRAHRVEPLTVEEWLTLPEKVRFKYCETTQRKAKDSRSVEGISAAYERGELRAPCVKLTCLDFKEDLYKELKARKLDQTNTNSSPSRRSIKQELPTTRSQKRRRIEETINVDESSMDSDSDSSE</sequence>